<feature type="transmembrane region" description="Helical" evidence="6">
    <location>
        <begin position="69"/>
        <end position="88"/>
    </location>
</feature>
<evidence type="ECO:0000256" key="4">
    <source>
        <dbReference type="ARBA" id="ARBA00022989"/>
    </source>
</evidence>
<evidence type="ECO:0000256" key="5">
    <source>
        <dbReference type="ARBA" id="ARBA00023136"/>
    </source>
</evidence>
<dbReference type="Gene3D" id="1.10.3730.20">
    <property type="match status" value="1"/>
</dbReference>
<comment type="subcellular location">
    <subcellularLocation>
        <location evidence="1">Cell membrane</location>
        <topology evidence="1">Multi-pass membrane protein</topology>
    </subcellularLocation>
</comment>
<keyword evidence="5 6" id="KW-0472">Membrane</keyword>
<dbReference type="RefSeq" id="WP_304120333.1">
    <property type="nucleotide sequence ID" value="NZ_DYZA01000017.1"/>
</dbReference>
<gene>
    <name evidence="8" type="ORF">K8W16_00845</name>
</gene>
<feature type="domain" description="EamA" evidence="7">
    <location>
        <begin position="153"/>
        <end position="286"/>
    </location>
</feature>
<evidence type="ECO:0000259" key="7">
    <source>
        <dbReference type="Pfam" id="PF00892"/>
    </source>
</evidence>
<keyword evidence="4 6" id="KW-1133">Transmembrane helix</keyword>
<comment type="caution">
    <text evidence="8">The sequence shown here is derived from an EMBL/GenBank/DDBJ whole genome shotgun (WGS) entry which is preliminary data.</text>
</comment>
<feature type="transmembrane region" description="Helical" evidence="6">
    <location>
        <begin position="179"/>
        <end position="201"/>
    </location>
</feature>
<dbReference type="PANTHER" id="PTHR32322">
    <property type="entry name" value="INNER MEMBRANE TRANSPORTER"/>
    <property type="match status" value="1"/>
</dbReference>
<dbReference type="InterPro" id="IPR037185">
    <property type="entry name" value="EmrE-like"/>
</dbReference>
<feature type="transmembrane region" description="Helical" evidence="6">
    <location>
        <begin position="153"/>
        <end position="172"/>
    </location>
</feature>
<reference evidence="8" key="2">
    <citation type="submission" date="2021-09" db="EMBL/GenBank/DDBJ databases">
        <authorList>
            <person name="Gilroy R."/>
        </authorList>
    </citation>
    <scope>NUCLEOTIDE SEQUENCE</scope>
    <source>
        <strain evidence="8">ChiGjej2B2-19336</strain>
    </source>
</reference>
<feature type="transmembrane region" description="Helical" evidence="6">
    <location>
        <begin position="213"/>
        <end position="232"/>
    </location>
</feature>
<feature type="transmembrane region" description="Helical" evidence="6">
    <location>
        <begin position="39"/>
        <end position="57"/>
    </location>
</feature>
<evidence type="ECO:0000256" key="1">
    <source>
        <dbReference type="ARBA" id="ARBA00004651"/>
    </source>
</evidence>
<evidence type="ECO:0000313" key="8">
    <source>
        <dbReference type="EMBL" id="HJD96182.1"/>
    </source>
</evidence>
<feature type="transmembrane region" description="Helical" evidence="6">
    <location>
        <begin position="269"/>
        <end position="287"/>
    </location>
</feature>
<dbReference type="PANTHER" id="PTHR32322:SF18">
    <property type="entry name" value="S-ADENOSYLMETHIONINE_S-ADENOSYLHOMOCYSTEINE TRANSPORTER"/>
    <property type="match status" value="1"/>
</dbReference>
<dbReference type="Proteomes" id="UP000698963">
    <property type="component" value="Unassembled WGS sequence"/>
</dbReference>
<dbReference type="EMBL" id="DYZA01000017">
    <property type="protein sequence ID" value="HJD96182.1"/>
    <property type="molecule type" value="Genomic_DNA"/>
</dbReference>
<organism evidence="8 9">
    <name type="scientific">Mailhella massiliensis</name>
    <dbReference type="NCBI Taxonomy" id="1903261"/>
    <lineage>
        <taxon>Bacteria</taxon>
        <taxon>Pseudomonadati</taxon>
        <taxon>Thermodesulfobacteriota</taxon>
        <taxon>Desulfovibrionia</taxon>
        <taxon>Desulfovibrionales</taxon>
        <taxon>Desulfovibrionaceae</taxon>
        <taxon>Mailhella</taxon>
    </lineage>
</organism>
<dbReference type="InterPro" id="IPR000620">
    <property type="entry name" value="EamA_dom"/>
</dbReference>
<feature type="transmembrane region" description="Helical" evidence="6">
    <location>
        <begin position="244"/>
        <end position="263"/>
    </location>
</feature>
<sequence>MVFSPRMVMLLLTFCYALWGGGMIAMKYAFESFAVLHVVFARVAFAALFYLALFPKWRRLPYEKGDWKYLLLLVLFEPCLFFLCETFSMKFTTASQGGVIAACFPLCTAVAAWIFLKERLTRRTIAAIILAVLGVAGSSYFAEGDARASHPLLGNLLMFGAVLSSTGYAVCVRFISRRYSFLSISAIQAIGGSVAFLPALFSAPVPQSVTLPAMAGLLYMGVGVGILAYLLLNLSLRYLEAGVVSLFGNLIPVFTLIFAYVFLGERLNMPQVACVGLALFGVVISSTEKRA</sequence>
<evidence type="ECO:0000256" key="6">
    <source>
        <dbReference type="SAM" id="Phobius"/>
    </source>
</evidence>
<proteinExistence type="predicted"/>
<dbReference type="Pfam" id="PF00892">
    <property type="entry name" value="EamA"/>
    <property type="match status" value="2"/>
</dbReference>
<protein>
    <submittedName>
        <fullName evidence="8">DMT family transporter</fullName>
    </submittedName>
</protein>
<feature type="transmembrane region" description="Helical" evidence="6">
    <location>
        <begin position="94"/>
        <end position="116"/>
    </location>
</feature>
<accession>A0A921DRN4</accession>
<reference evidence="8" key="1">
    <citation type="journal article" date="2021" name="PeerJ">
        <title>Extensive microbial diversity within the chicken gut microbiome revealed by metagenomics and culture.</title>
        <authorList>
            <person name="Gilroy R."/>
            <person name="Ravi A."/>
            <person name="Getino M."/>
            <person name="Pursley I."/>
            <person name="Horton D.L."/>
            <person name="Alikhan N.F."/>
            <person name="Baker D."/>
            <person name="Gharbi K."/>
            <person name="Hall N."/>
            <person name="Watson M."/>
            <person name="Adriaenssens E.M."/>
            <person name="Foster-Nyarko E."/>
            <person name="Jarju S."/>
            <person name="Secka A."/>
            <person name="Antonio M."/>
            <person name="Oren A."/>
            <person name="Chaudhuri R.R."/>
            <person name="La Ragione R."/>
            <person name="Hildebrand F."/>
            <person name="Pallen M.J."/>
        </authorList>
    </citation>
    <scope>NUCLEOTIDE SEQUENCE</scope>
    <source>
        <strain evidence="8">ChiGjej2B2-19336</strain>
    </source>
</reference>
<evidence type="ECO:0000313" key="9">
    <source>
        <dbReference type="Proteomes" id="UP000698963"/>
    </source>
</evidence>
<evidence type="ECO:0000256" key="3">
    <source>
        <dbReference type="ARBA" id="ARBA00022692"/>
    </source>
</evidence>
<evidence type="ECO:0000256" key="2">
    <source>
        <dbReference type="ARBA" id="ARBA00022475"/>
    </source>
</evidence>
<feature type="domain" description="EamA" evidence="7">
    <location>
        <begin position="10"/>
        <end position="139"/>
    </location>
</feature>
<keyword evidence="3 6" id="KW-0812">Transmembrane</keyword>
<dbReference type="InterPro" id="IPR050638">
    <property type="entry name" value="AA-Vitamin_Transporters"/>
</dbReference>
<dbReference type="GO" id="GO:0005886">
    <property type="term" value="C:plasma membrane"/>
    <property type="evidence" value="ECO:0007669"/>
    <property type="project" value="UniProtKB-SubCell"/>
</dbReference>
<name>A0A921DRN4_9BACT</name>
<feature type="transmembrane region" description="Helical" evidence="6">
    <location>
        <begin position="123"/>
        <end position="141"/>
    </location>
</feature>
<dbReference type="AlphaFoldDB" id="A0A921DRN4"/>
<keyword evidence="2" id="KW-1003">Cell membrane</keyword>
<dbReference type="SUPFAM" id="SSF103481">
    <property type="entry name" value="Multidrug resistance efflux transporter EmrE"/>
    <property type="match status" value="2"/>
</dbReference>